<reference evidence="3" key="1">
    <citation type="submission" date="2021-01" db="EMBL/GenBank/DDBJ databases">
        <authorList>
            <person name="Kaushik A."/>
        </authorList>
    </citation>
    <scope>NUCLEOTIDE SEQUENCE</scope>
    <source>
        <strain evidence="3">AG6-10EEA</strain>
    </source>
</reference>
<keyword evidence="1" id="KW-0507">mRNA processing</keyword>
<proteinExistence type="predicted"/>
<evidence type="ECO:0000256" key="2">
    <source>
        <dbReference type="SAM" id="MobiDB-lite"/>
    </source>
</evidence>
<evidence type="ECO:0000256" key="1">
    <source>
        <dbReference type="ARBA" id="ARBA00022664"/>
    </source>
</evidence>
<evidence type="ECO:0000313" key="4">
    <source>
        <dbReference type="Proteomes" id="UP000663853"/>
    </source>
</evidence>
<feature type="compositionally biased region" description="Acidic residues" evidence="2">
    <location>
        <begin position="110"/>
        <end position="124"/>
    </location>
</feature>
<accession>A0A8H3HQE1</accession>
<feature type="compositionally biased region" description="Low complexity" evidence="2">
    <location>
        <begin position="127"/>
        <end position="144"/>
    </location>
</feature>
<dbReference type="PANTHER" id="PTHR13491">
    <property type="entry name" value="ZCCHC10 PROTEIN"/>
    <property type="match status" value="1"/>
</dbReference>
<dbReference type="GO" id="GO:0006397">
    <property type="term" value="P:mRNA processing"/>
    <property type="evidence" value="ECO:0007669"/>
    <property type="project" value="UniProtKB-KW"/>
</dbReference>
<dbReference type="PANTHER" id="PTHR13491:SF0">
    <property type="entry name" value="ZINC FINGER CCHC DOMAIN-CONTAINING PROTEIN 10"/>
    <property type="match status" value="1"/>
</dbReference>
<protein>
    <recommendedName>
        <fullName evidence="5">Zinc knuckle-domain-containing protein</fullName>
    </recommendedName>
</protein>
<feature type="compositionally biased region" description="Polar residues" evidence="2">
    <location>
        <begin position="38"/>
        <end position="49"/>
    </location>
</feature>
<sequence>MNFGRNSRGTNKNPRATADTICQKCLQRGHFIYECKSTQPYKSRPSRSQLLEKPDLARKRGDKPSVEVPEEFKKRSGTANKILEEKEKDREAKRKRSRSPSSSSSGSSDSESESNSDSDSDSDSDSSRSGSDSDSDSSSSSSSSRGAKKRKRVRRTRSPSPEESTKGKQRARSVSTDSRGSR</sequence>
<feature type="compositionally biased region" description="Basic and acidic residues" evidence="2">
    <location>
        <begin position="82"/>
        <end position="92"/>
    </location>
</feature>
<feature type="compositionally biased region" description="Basic residues" evidence="2">
    <location>
        <begin position="146"/>
        <end position="157"/>
    </location>
</feature>
<feature type="compositionally biased region" description="Polar residues" evidence="2">
    <location>
        <begin position="172"/>
        <end position="182"/>
    </location>
</feature>
<dbReference type="GO" id="GO:0008270">
    <property type="term" value="F:zinc ion binding"/>
    <property type="evidence" value="ECO:0007669"/>
    <property type="project" value="InterPro"/>
</dbReference>
<dbReference type="InterPro" id="IPR039715">
    <property type="entry name" value="ZCCHC10"/>
</dbReference>
<dbReference type="Proteomes" id="UP000663853">
    <property type="component" value="Unassembled WGS sequence"/>
</dbReference>
<gene>
    <name evidence="3" type="ORF">RDB_LOCUS184685</name>
</gene>
<evidence type="ECO:0000313" key="3">
    <source>
        <dbReference type="EMBL" id="CAE6537824.1"/>
    </source>
</evidence>
<dbReference type="GO" id="GO:0003676">
    <property type="term" value="F:nucleic acid binding"/>
    <property type="evidence" value="ECO:0007669"/>
    <property type="project" value="InterPro"/>
</dbReference>
<dbReference type="EMBL" id="CAJMXA010004233">
    <property type="protein sequence ID" value="CAE6537824.1"/>
    <property type="molecule type" value="Genomic_DNA"/>
</dbReference>
<dbReference type="Pfam" id="PF13917">
    <property type="entry name" value="zf-CCHC_3"/>
    <property type="match status" value="1"/>
</dbReference>
<organism evidence="3 4">
    <name type="scientific">Rhizoctonia solani</name>
    <dbReference type="NCBI Taxonomy" id="456999"/>
    <lineage>
        <taxon>Eukaryota</taxon>
        <taxon>Fungi</taxon>
        <taxon>Dikarya</taxon>
        <taxon>Basidiomycota</taxon>
        <taxon>Agaricomycotina</taxon>
        <taxon>Agaricomycetes</taxon>
        <taxon>Cantharellales</taxon>
        <taxon>Ceratobasidiaceae</taxon>
        <taxon>Rhizoctonia</taxon>
    </lineage>
</organism>
<comment type="caution">
    <text evidence="3">The sequence shown here is derived from an EMBL/GenBank/DDBJ whole genome shotgun (WGS) entry which is preliminary data.</text>
</comment>
<feature type="region of interest" description="Disordered" evidence="2">
    <location>
        <begin position="38"/>
        <end position="182"/>
    </location>
</feature>
<feature type="compositionally biased region" description="Low complexity" evidence="2">
    <location>
        <begin position="99"/>
        <end position="109"/>
    </location>
</feature>
<dbReference type="SUPFAM" id="SSF57756">
    <property type="entry name" value="Retrovirus zinc finger-like domains"/>
    <property type="match status" value="1"/>
</dbReference>
<name>A0A8H3HQE1_9AGAM</name>
<evidence type="ECO:0008006" key="5">
    <source>
        <dbReference type="Google" id="ProtNLM"/>
    </source>
</evidence>
<dbReference type="InterPro" id="IPR036875">
    <property type="entry name" value="Znf_CCHC_sf"/>
</dbReference>
<dbReference type="AlphaFoldDB" id="A0A8H3HQE1"/>
<feature type="compositionally biased region" description="Basic and acidic residues" evidence="2">
    <location>
        <begin position="50"/>
        <end position="74"/>
    </location>
</feature>